<dbReference type="Gene3D" id="1.10.357.10">
    <property type="entry name" value="Tetracycline Repressor, domain 2"/>
    <property type="match status" value="1"/>
</dbReference>
<dbReference type="SUPFAM" id="SSF46689">
    <property type="entry name" value="Homeodomain-like"/>
    <property type="match status" value="1"/>
</dbReference>
<comment type="caution">
    <text evidence="6">The sequence shown here is derived from an EMBL/GenBank/DDBJ whole genome shotgun (WGS) entry which is preliminary data.</text>
</comment>
<evidence type="ECO:0000256" key="2">
    <source>
        <dbReference type="ARBA" id="ARBA00023125"/>
    </source>
</evidence>
<sequence length="194" mass="22279">MTQKASQQERHQIRQDEIIVAARCCFRASGFHAASMSQIALEAQLSVGQIYRYFASKDAIIEEMIRRIIDYRIAEMESNPQTQRLAQVLAWRQTLSHDDDALMLEVAAEATRNPRVAVMMAQADARMYETACAYLKKMHPHLEDSRVRCCVEIMASLREGTMLRNLTPQKCDPAQLHQLYLEIMQMLFTENNPG</sequence>
<evidence type="ECO:0000259" key="5">
    <source>
        <dbReference type="PROSITE" id="PS50977"/>
    </source>
</evidence>
<dbReference type="Proteomes" id="UP001411173">
    <property type="component" value="Unassembled WGS sequence"/>
</dbReference>
<dbReference type="InterPro" id="IPR050109">
    <property type="entry name" value="HTH-type_TetR-like_transc_reg"/>
</dbReference>
<evidence type="ECO:0000256" key="3">
    <source>
        <dbReference type="ARBA" id="ARBA00023163"/>
    </source>
</evidence>
<dbReference type="EMBL" id="JBCIVJ010000014">
    <property type="protein sequence ID" value="MEN0580776.1"/>
    <property type="molecule type" value="Genomic_DNA"/>
</dbReference>
<name>A0ABU9VAJ1_9ENTR</name>
<keyword evidence="3" id="KW-0804">Transcription</keyword>
<proteinExistence type="predicted"/>
<evidence type="ECO:0000256" key="1">
    <source>
        <dbReference type="ARBA" id="ARBA00023015"/>
    </source>
</evidence>
<dbReference type="Pfam" id="PF00440">
    <property type="entry name" value="TetR_N"/>
    <property type="match status" value="1"/>
</dbReference>
<evidence type="ECO:0000313" key="6">
    <source>
        <dbReference type="EMBL" id="MEN0580776.1"/>
    </source>
</evidence>
<gene>
    <name evidence="6" type="ORF">AAIG39_17445</name>
</gene>
<organism evidence="6 7">
    <name type="scientific">Phytobacter palmae</name>
    <dbReference type="NCBI Taxonomy" id="1855371"/>
    <lineage>
        <taxon>Bacteria</taxon>
        <taxon>Pseudomonadati</taxon>
        <taxon>Pseudomonadota</taxon>
        <taxon>Gammaproteobacteria</taxon>
        <taxon>Enterobacterales</taxon>
        <taxon>Enterobacteriaceae</taxon>
        <taxon>Phytobacter</taxon>
    </lineage>
</organism>
<dbReference type="PANTHER" id="PTHR30055">
    <property type="entry name" value="HTH-TYPE TRANSCRIPTIONAL REGULATOR RUTR"/>
    <property type="match status" value="1"/>
</dbReference>
<dbReference type="InterPro" id="IPR001647">
    <property type="entry name" value="HTH_TetR"/>
</dbReference>
<keyword evidence="2 4" id="KW-0238">DNA-binding</keyword>
<dbReference type="PROSITE" id="PS50977">
    <property type="entry name" value="HTH_TETR_2"/>
    <property type="match status" value="1"/>
</dbReference>
<dbReference type="InterPro" id="IPR009057">
    <property type="entry name" value="Homeodomain-like_sf"/>
</dbReference>
<evidence type="ECO:0000256" key="4">
    <source>
        <dbReference type="PROSITE-ProRule" id="PRU00335"/>
    </source>
</evidence>
<accession>A0ABU9VAJ1</accession>
<reference evidence="6 7" key="1">
    <citation type="submission" date="2024-02" db="EMBL/GenBank/DDBJ databases">
        <title>Whole genome of MDR Enterobacteriaceae from southern Thailand.</title>
        <authorList>
            <person name="Surachat K."/>
        </authorList>
    </citation>
    <scope>NUCLEOTIDE SEQUENCE [LARGE SCALE GENOMIC DNA]</scope>
    <source>
        <strain evidence="6 7">PSU_29</strain>
    </source>
</reference>
<evidence type="ECO:0000313" key="7">
    <source>
        <dbReference type="Proteomes" id="UP001411173"/>
    </source>
</evidence>
<keyword evidence="1" id="KW-0805">Transcription regulation</keyword>
<feature type="DNA-binding region" description="H-T-H motif" evidence="4">
    <location>
        <begin position="35"/>
        <end position="54"/>
    </location>
</feature>
<dbReference type="PANTHER" id="PTHR30055:SF234">
    <property type="entry name" value="HTH-TYPE TRANSCRIPTIONAL REGULATOR BETI"/>
    <property type="match status" value="1"/>
</dbReference>
<dbReference type="InterPro" id="IPR023772">
    <property type="entry name" value="DNA-bd_HTH_TetR-type_CS"/>
</dbReference>
<feature type="domain" description="HTH tetR-type" evidence="5">
    <location>
        <begin position="12"/>
        <end position="72"/>
    </location>
</feature>
<keyword evidence="7" id="KW-1185">Reference proteome</keyword>
<dbReference type="RefSeq" id="WP_343194368.1">
    <property type="nucleotide sequence ID" value="NZ_JBCIVJ010000014.1"/>
</dbReference>
<protein>
    <submittedName>
        <fullName evidence="6">Helix-turn-helix domain-containing protein</fullName>
    </submittedName>
</protein>
<dbReference type="PRINTS" id="PR00455">
    <property type="entry name" value="HTHTETR"/>
</dbReference>
<dbReference type="PROSITE" id="PS01081">
    <property type="entry name" value="HTH_TETR_1"/>
    <property type="match status" value="1"/>
</dbReference>